<dbReference type="InterPro" id="IPR009100">
    <property type="entry name" value="AcylCoA_DH/oxidase_NM_dom_sf"/>
</dbReference>
<organism evidence="16 17">
    <name type="scientific">Tanticharoenia sakaeratensis NBRC 103193</name>
    <dbReference type="NCBI Taxonomy" id="1231623"/>
    <lineage>
        <taxon>Bacteria</taxon>
        <taxon>Pseudomonadati</taxon>
        <taxon>Pseudomonadota</taxon>
        <taxon>Alphaproteobacteria</taxon>
        <taxon>Acetobacterales</taxon>
        <taxon>Acetobacteraceae</taxon>
        <taxon>Tanticharoenia</taxon>
    </lineage>
</organism>
<dbReference type="GO" id="GO:0008470">
    <property type="term" value="F:3-methylbutanoyl-CoA dehydrogenase activity"/>
    <property type="evidence" value="ECO:0007669"/>
    <property type="project" value="TreeGrafter"/>
</dbReference>
<evidence type="ECO:0000313" key="16">
    <source>
        <dbReference type="EMBL" id="GAN54736.1"/>
    </source>
</evidence>
<dbReference type="InterPro" id="IPR037069">
    <property type="entry name" value="AcylCoA_DH/ox_N_sf"/>
</dbReference>
<evidence type="ECO:0000313" key="17">
    <source>
        <dbReference type="Proteomes" id="UP000032679"/>
    </source>
</evidence>
<evidence type="ECO:0000256" key="13">
    <source>
        <dbReference type="ARBA" id="ARBA00049456"/>
    </source>
</evidence>
<keyword evidence="6" id="KW-0503">Monooxygenase</keyword>
<comment type="catalytic activity">
    <reaction evidence="13">
        <text>dibenzothiophene + 2 FMNH2 + 2 O2 = dibenzothiophene 5,5-dioxide + 2 FMN + 2 H2O + 2 H(+)</text>
        <dbReference type="Rhea" id="RHEA:49072"/>
        <dbReference type="ChEBI" id="CHEBI:15377"/>
        <dbReference type="ChEBI" id="CHEBI:15378"/>
        <dbReference type="ChEBI" id="CHEBI:15379"/>
        <dbReference type="ChEBI" id="CHEBI:23681"/>
        <dbReference type="ChEBI" id="CHEBI:57618"/>
        <dbReference type="ChEBI" id="CHEBI:58210"/>
        <dbReference type="ChEBI" id="CHEBI:90356"/>
        <dbReference type="EC" id="1.14.14.21"/>
    </reaction>
</comment>
<evidence type="ECO:0000256" key="1">
    <source>
        <dbReference type="ARBA" id="ARBA00004496"/>
    </source>
</evidence>
<dbReference type="EC" id="1.14.14.21" evidence="9"/>
<dbReference type="Pfam" id="PF08028">
    <property type="entry name" value="Acyl-CoA_dh_2"/>
    <property type="match status" value="1"/>
</dbReference>
<dbReference type="GO" id="GO:0004497">
    <property type="term" value="F:monooxygenase activity"/>
    <property type="evidence" value="ECO:0007669"/>
    <property type="project" value="UniProtKB-KW"/>
</dbReference>
<dbReference type="GO" id="GO:0005737">
    <property type="term" value="C:cytoplasm"/>
    <property type="evidence" value="ECO:0007669"/>
    <property type="project" value="UniProtKB-SubCell"/>
</dbReference>
<dbReference type="GO" id="GO:0050660">
    <property type="term" value="F:flavin adenine dinucleotide binding"/>
    <property type="evidence" value="ECO:0007669"/>
    <property type="project" value="InterPro"/>
</dbReference>
<dbReference type="AlphaFoldDB" id="A0A0D6MMT4"/>
<dbReference type="InterPro" id="IPR006091">
    <property type="entry name" value="Acyl-CoA_Oxase/DH_mid-dom"/>
</dbReference>
<evidence type="ECO:0000256" key="6">
    <source>
        <dbReference type="ARBA" id="ARBA00023033"/>
    </source>
</evidence>
<feature type="domain" description="Acyl-CoA oxidase/dehydrogenase middle" evidence="14">
    <location>
        <begin position="127"/>
        <end position="208"/>
    </location>
</feature>
<dbReference type="Proteomes" id="UP000032679">
    <property type="component" value="Unassembled WGS sequence"/>
</dbReference>
<dbReference type="STRING" id="1231623.Tasa_029_009"/>
<dbReference type="Gene3D" id="1.10.540.10">
    <property type="entry name" value="Acyl-CoA dehydrogenase/oxidase, N-terminal domain"/>
    <property type="match status" value="1"/>
</dbReference>
<dbReference type="Gene3D" id="2.40.110.10">
    <property type="entry name" value="Butyryl-CoA Dehydrogenase, subunit A, domain 2"/>
    <property type="match status" value="1"/>
</dbReference>
<dbReference type="GO" id="GO:0006552">
    <property type="term" value="P:L-leucine catabolic process"/>
    <property type="evidence" value="ECO:0007669"/>
    <property type="project" value="TreeGrafter"/>
</dbReference>
<sequence>MGTEHFPAASGSADTLDAHFAPVFEKIAAGAVAREQKRELARDAVRGLLGAGFGRLRVPREAGGLGASLKESFTLLRTLAAADSNIPQIVRAHFAFVEGRRQQGQASERWFGIINDGALFGAAMAERSDETNVSTTLLRQPDGWRLNGTKYYSTGTLYADWIIVWAASADQRAHVVVRSDAPGVSRVDDWDGFGQRLTGSGTTVFDNVAIPEDQIISSKALTDLPAQSFLGAYYQQFHLATLAGITQAVLRDALEFVRPRTRVFGVPGKVAQREDPVVQGVVGRMSALAFSTAALVDRVSDALTEAEPDWVAGDRGSARIEAAQEIAFQAQQIVIEQALEAATLLFEVGGASATSEKRRLDRHWRNARVLASHNPAAQRLRELGDLALNGTPLWTPYREGLLRQAQAQAPTHAEVQVGLA</sequence>
<evidence type="ECO:0000256" key="7">
    <source>
        <dbReference type="ARBA" id="ARBA00034307"/>
    </source>
</evidence>
<gene>
    <name evidence="16" type="ORF">Tasa_029_009</name>
</gene>
<reference evidence="16 17" key="1">
    <citation type="submission" date="2012-10" db="EMBL/GenBank/DDBJ databases">
        <title>Genome sequencing of Tanticharoenia sakaeratensis NBRC 103193.</title>
        <authorList>
            <person name="Azuma Y."/>
            <person name="Hadano H."/>
            <person name="Hirakawa H."/>
            <person name="Matsushita K."/>
        </authorList>
    </citation>
    <scope>NUCLEOTIDE SEQUENCE [LARGE SCALE GENOMIC DNA]</scope>
    <source>
        <strain evidence="16 17">NBRC 103193</strain>
    </source>
</reference>
<dbReference type="PIRSF" id="PIRSF016578">
    <property type="entry name" value="HsaA"/>
    <property type="match status" value="1"/>
</dbReference>
<comment type="subcellular location">
    <subcellularLocation>
        <location evidence="1">Cytoplasm</location>
    </subcellularLocation>
</comment>
<dbReference type="Gene3D" id="1.20.140.10">
    <property type="entry name" value="Butyryl-CoA Dehydrogenase, subunit A, domain 3"/>
    <property type="match status" value="1"/>
</dbReference>
<proteinExistence type="inferred from homology"/>
<keyword evidence="5" id="KW-0560">Oxidoreductase</keyword>
<evidence type="ECO:0000259" key="15">
    <source>
        <dbReference type="Pfam" id="PF08028"/>
    </source>
</evidence>
<evidence type="ECO:0000256" key="4">
    <source>
        <dbReference type="ARBA" id="ARBA00022741"/>
    </source>
</evidence>
<comment type="caution">
    <text evidence="16">The sequence shown here is derived from an EMBL/GenBank/DDBJ whole genome shotgun (WGS) entry which is preliminary data.</text>
</comment>
<evidence type="ECO:0000256" key="12">
    <source>
        <dbReference type="ARBA" id="ARBA00048445"/>
    </source>
</evidence>
<dbReference type="InterPro" id="IPR036250">
    <property type="entry name" value="AcylCo_DH-like_C"/>
</dbReference>
<evidence type="ECO:0000256" key="5">
    <source>
        <dbReference type="ARBA" id="ARBA00023002"/>
    </source>
</evidence>
<dbReference type="EMBL" id="BALE01000029">
    <property type="protein sequence ID" value="GAN54736.1"/>
    <property type="molecule type" value="Genomic_DNA"/>
</dbReference>
<evidence type="ECO:0000256" key="2">
    <source>
        <dbReference type="ARBA" id="ARBA00022630"/>
    </source>
</evidence>
<comment type="catalytic activity">
    <reaction evidence="12">
        <text>dibenzothiophene 5-oxide + FMNH2 + O2 = dibenzothiophene 5,5-dioxide + FMN + H2O + H(+)</text>
        <dbReference type="Rhea" id="RHEA:49080"/>
        <dbReference type="ChEBI" id="CHEBI:15377"/>
        <dbReference type="ChEBI" id="CHEBI:15378"/>
        <dbReference type="ChEBI" id="CHEBI:15379"/>
        <dbReference type="ChEBI" id="CHEBI:23683"/>
        <dbReference type="ChEBI" id="CHEBI:57618"/>
        <dbReference type="ChEBI" id="CHEBI:58210"/>
        <dbReference type="ChEBI" id="CHEBI:90356"/>
    </reaction>
</comment>
<dbReference type="OrthoDB" id="6184213at2"/>
<dbReference type="RefSeq" id="WP_048849316.1">
    <property type="nucleotide sequence ID" value="NZ_BALE01000029.1"/>
</dbReference>
<dbReference type="InterPro" id="IPR046373">
    <property type="entry name" value="Acyl-CoA_Oxase/DH_mid-dom_sf"/>
</dbReference>
<evidence type="ECO:0000256" key="8">
    <source>
        <dbReference type="ARBA" id="ARBA00034317"/>
    </source>
</evidence>
<keyword evidence="17" id="KW-1185">Reference proteome</keyword>
<keyword evidence="2" id="KW-0285">Flavoprotein</keyword>
<dbReference type="SUPFAM" id="SSF47203">
    <property type="entry name" value="Acyl-CoA dehydrogenase C-terminal domain-like"/>
    <property type="match status" value="1"/>
</dbReference>
<comment type="similarity">
    <text evidence="8">Belongs to the DszC flavin monooxygenase family.</text>
</comment>
<evidence type="ECO:0000256" key="11">
    <source>
        <dbReference type="ARBA" id="ARBA00047859"/>
    </source>
</evidence>
<accession>A0A0D6MMT4</accession>
<keyword evidence="3" id="KW-0288">FMN</keyword>
<dbReference type="PANTHER" id="PTHR43884:SF12">
    <property type="entry name" value="ISOVALERYL-COA DEHYDROGENASE, MITOCHONDRIAL-RELATED"/>
    <property type="match status" value="1"/>
</dbReference>
<dbReference type="Pfam" id="PF02770">
    <property type="entry name" value="Acyl-CoA_dh_M"/>
    <property type="match status" value="1"/>
</dbReference>
<dbReference type="PANTHER" id="PTHR43884">
    <property type="entry name" value="ACYL-COA DEHYDROGENASE"/>
    <property type="match status" value="1"/>
</dbReference>
<protein>
    <recommendedName>
        <fullName evidence="10">Dibenzothiophene monooxygenase</fullName>
        <ecNumber evidence="9">1.14.14.21</ecNumber>
    </recommendedName>
</protein>
<comment type="catalytic activity">
    <reaction evidence="11">
        <text>dibenzothiophene + FMNH2 + O2 = dibenzothiophene 5-oxide + FMN + H2O + H(+)</text>
        <dbReference type="Rhea" id="RHEA:49076"/>
        <dbReference type="ChEBI" id="CHEBI:15377"/>
        <dbReference type="ChEBI" id="CHEBI:15378"/>
        <dbReference type="ChEBI" id="CHEBI:15379"/>
        <dbReference type="ChEBI" id="CHEBI:23681"/>
        <dbReference type="ChEBI" id="CHEBI:23683"/>
        <dbReference type="ChEBI" id="CHEBI:57618"/>
        <dbReference type="ChEBI" id="CHEBI:58210"/>
    </reaction>
</comment>
<evidence type="ECO:0000259" key="14">
    <source>
        <dbReference type="Pfam" id="PF02770"/>
    </source>
</evidence>
<evidence type="ECO:0000256" key="3">
    <source>
        <dbReference type="ARBA" id="ARBA00022643"/>
    </source>
</evidence>
<keyword evidence="4" id="KW-0547">Nucleotide-binding</keyword>
<dbReference type="InterPro" id="IPR013107">
    <property type="entry name" value="Acyl-CoA_DH_C"/>
</dbReference>
<evidence type="ECO:0000256" key="10">
    <source>
        <dbReference type="ARBA" id="ARBA00034345"/>
    </source>
</evidence>
<evidence type="ECO:0000256" key="9">
    <source>
        <dbReference type="ARBA" id="ARBA00034328"/>
    </source>
</evidence>
<feature type="domain" description="Acyl-CoA dehydrogenase C-terminal" evidence="15">
    <location>
        <begin position="241"/>
        <end position="374"/>
    </location>
</feature>
<dbReference type="SUPFAM" id="SSF56645">
    <property type="entry name" value="Acyl-CoA dehydrogenase NM domain-like"/>
    <property type="match status" value="1"/>
</dbReference>
<comment type="pathway">
    <text evidence="7">Sulfur metabolism; dibenzothiophene degradation.</text>
</comment>
<name>A0A0D6MMT4_9PROT</name>